<evidence type="ECO:0000259" key="2">
    <source>
        <dbReference type="Pfam" id="PF12706"/>
    </source>
</evidence>
<accession>A0AA39X7Z0</accession>
<dbReference type="SUPFAM" id="SSF56281">
    <property type="entry name" value="Metallo-hydrolase/oxidoreductase"/>
    <property type="match status" value="1"/>
</dbReference>
<dbReference type="GO" id="GO:0016787">
    <property type="term" value="F:hydrolase activity"/>
    <property type="evidence" value="ECO:0007669"/>
    <property type="project" value="UniProtKB-KW"/>
</dbReference>
<evidence type="ECO:0000256" key="1">
    <source>
        <dbReference type="ARBA" id="ARBA00022801"/>
    </source>
</evidence>
<keyword evidence="1" id="KW-0378">Hydrolase</keyword>
<dbReference type="Pfam" id="PF12706">
    <property type="entry name" value="Lactamase_B_2"/>
    <property type="match status" value="1"/>
</dbReference>
<dbReference type="Gene3D" id="3.60.15.10">
    <property type="entry name" value="Ribonuclease Z/Hydroxyacylglutathione hydrolase-like"/>
    <property type="match status" value="1"/>
</dbReference>
<comment type="caution">
    <text evidence="3">The sequence shown here is derived from an EMBL/GenBank/DDBJ whole genome shotgun (WGS) entry which is preliminary data.</text>
</comment>
<dbReference type="PANTHER" id="PTHR43546:SF9">
    <property type="entry name" value="L-ASCORBATE-6-PHOSPHATE LACTONASE ULAG-RELATED"/>
    <property type="match status" value="1"/>
</dbReference>
<evidence type="ECO:0000313" key="3">
    <source>
        <dbReference type="EMBL" id="KAK0628410.1"/>
    </source>
</evidence>
<feature type="domain" description="Metallo-beta-lactamase" evidence="2">
    <location>
        <begin position="31"/>
        <end position="233"/>
    </location>
</feature>
<dbReference type="InterPro" id="IPR036866">
    <property type="entry name" value="RibonucZ/Hydroxyglut_hydro"/>
</dbReference>
<gene>
    <name evidence="3" type="ORF">B0T17DRAFT_522634</name>
</gene>
<keyword evidence="4" id="KW-1185">Reference proteome</keyword>
<dbReference type="EMBL" id="JAULSR010000002">
    <property type="protein sequence ID" value="KAK0628410.1"/>
    <property type="molecule type" value="Genomic_DNA"/>
</dbReference>
<name>A0AA39X7Z0_9PEZI</name>
<dbReference type="AlphaFoldDB" id="A0AA39X7Z0"/>
<dbReference type="InterPro" id="IPR050114">
    <property type="entry name" value="UPF0173_UPF0282_UlaG_hydrolase"/>
</dbReference>
<organism evidence="3 4">
    <name type="scientific">Bombardia bombarda</name>
    <dbReference type="NCBI Taxonomy" id="252184"/>
    <lineage>
        <taxon>Eukaryota</taxon>
        <taxon>Fungi</taxon>
        <taxon>Dikarya</taxon>
        <taxon>Ascomycota</taxon>
        <taxon>Pezizomycotina</taxon>
        <taxon>Sordariomycetes</taxon>
        <taxon>Sordariomycetidae</taxon>
        <taxon>Sordariales</taxon>
        <taxon>Lasiosphaeriaceae</taxon>
        <taxon>Bombardia</taxon>
    </lineage>
</organism>
<dbReference type="PANTHER" id="PTHR43546">
    <property type="entry name" value="UPF0173 METAL-DEPENDENT HYDROLASE MJ1163-RELATED"/>
    <property type="match status" value="1"/>
</dbReference>
<sequence>MSPPHTSSLKTPLSITHIDTACAIIHLDGVNLITDPVFSSAGTTWDVGITVLKKSSEPGLSIPQLPPIDAVLLSHEDHPDNLDELGRALLDARRVLTTPDGASKLAPRPGVQALHPWETVSLNIGGRHFSVTGTPCKHLPGGEVTGFILTAPEFGQADDGRPNAIYFSGDTFYLEELAQMRERFHIAVALLNIGRASVLLPDAERTLQITMDGTQAARLFRDIGADILVPMHFEAWAHFTETADELKREFEAEGVQDRVVWLQPGVETRIV</sequence>
<evidence type="ECO:0000313" key="4">
    <source>
        <dbReference type="Proteomes" id="UP001174934"/>
    </source>
</evidence>
<proteinExistence type="predicted"/>
<reference evidence="3" key="1">
    <citation type="submission" date="2023-06" db="EMBL/GenBank/DDBJ databases">
        <title>Genome-scale phylogeny and comparative genomics of the fungal order Sordariales.</title>
        <authorList>
            <consortium name="Lawrence Berkeley National Laboratory"/>
            <person name="Hensen N."/>
            <person name="Bonometti L."/>
            <person name="Westerberg I."/>
            <person name="Brannstrom I.O."/>
            <person name="Guillou S."/>
            <person name="Cros-Aarteil S."/>
            <person name="Calhoun S."/>
            <person name="Haridas S."/>
            <person name="Kuo A."/>
            <person name="Mondo S."/>
            <person name="Pangilinan J."/>
            <person name="Riley R."/>
            <person name="LaButti K."/>
            <person name="Andreopoulos B."/>
            <person name="Lipzen A."/>
            <person name="Chen C."/>
            <person name="Yanf M."/>
            <person name="Daum C."/>
            <person name="Ng V."/>
            <person name="Clum A."/>
            <person name="Steindorff A."/>
            <person name="Ohm R."/>
            <person name="Martin F."/>
            <person name="Silar P."/>
            <person name="Natvig D."/>
            <person name="Lalanne C."/>
            <person name="Gautier V."/>
            <person name="Ament-velasquez S.L."/>
            <person name="Kruys A."/>
            <person name="Hutchinson M.I."/>
            <person name="Powell A.J."/>
            <person name="Barry K."/>
            <person name="Miller A.N."/>
            <person name="Grigoriev I.V."/>
            <person name="Debuchy R."/>
            <person name="Gladieux P."/>
            <person name="Thoren M.H."/>
            <person name="Johannesson H."/>
        </authorList>
    </citation>
    <scope>NUCLEOTIDE SEQUENCE</scope>
    <source>
        <strain evidence="3">SMH3391-2</strain>
    </source>
</reference>
<dbReference type="Proteomes" id="UP001174934">
    <property type="component" value="Unassembled WGS sequence"/>
</dbReference>
<protein>
    <submittedName>
        <fullName evidence="3">Beta-lactamase superfamily domain-containing protein</fullName>
    </submittedName>
</protein>
<dbReference type="InterPro" id="IPR001279">
    <property type="entry name" value="Metallo-B-lactamas"/>
</dbReference>